<feature type="region of interest" description="Disordered" evidence="7">
    <location>
        <begin position="1"/>
        <end position="31"/>
    </location>
</feature>
<dbReference type="Gene3D" id="3.40.640.10">
    <property type="entry name" value="Type I PLP-dependent aspartate aminotransferase-like (Major domain)"/>
    <property type="match status" value="1"/>
</dbReference>
<organism evidence="8 9">
    <name type="scientific">Roseivivax lentus</name>
    <dbReference type="NCBI Taxonomy" id="633194"/>
    <lineage>
        <taxon>Bacteria</taxon>
        <taxon>Pseudomonadati</taxon>
        <taxon>Pseudomonadota</taxon>
        <taxon>Alphaproteobacteria</taxon>
        <taxon>Rhodobacterales</taxon>
        <taxon>Roseobacteraceae</taxon>
        <taxon>Roseivivax</taxon>
    </lineage>
</organism>
<dbReference type="InterPro" id="IPR005814">
    <property type="entry name" value="Aminotrans_3"/>
</dbReference>
<dbReference type="GO" id="GO:0034386">
    <property type="term" value="F:4-aminobutyrate:2-oxoglutarate transaminase activity"/>
    <property type="evidence" value="ECO:0007669"/>
    <property type="project" value="InterPro"/>
</dbReference>
<comment type="similarity">
    <text evidence="2 6">Belongs to the class-III pyridoxal-phosphate-dependent aminotransferase family.</text>
</comment>
<dbReference type="InterPro" id="IPR015422">
    <property type="entry name" value="PyrdxlP-dep_Trfase_small"/>
</dbReference>
<feature type="compositionally biased region" description="Low complexity" evidence="7">
    <location>
        <begin position="11"/>
        <end position="21"/>
    </location>
</feature>
<proteinExistence type="inferred from homology"/>
<evidence type="ECO:0000256" key="5">
    <source>
        <dbReference type="ARBA" id="ARBA00022898"/>
    </source>
</evidence>
<accession>A0A1N7P1Y6</accession>
<evidence type="ECO:0000256" key="6">
    <source>
        <dbReference type="RuleBase" id="RU003560"/>
    </source>
</evidence>
<dbReference type="PROSITE" id="PS00600">
    <property type="entry name" value="AA_TRANSFER_CLASS_3"/>
    <property type="match status" value="1"/>
</dbReference>
<dbReference type="AlphaFoldDB" id="A0A1N7P1Y6"/>
<evidence type="ECO:0000256" key="3">
    <source>
        <dbReference type="ARBA" id="ARBA00022576"/>
    </source>
</evidence>
<dbReference type="SUPFAM" id="SSF53383">
    <property type="entry name" value="PLP-dependent transferases"/>
    <property type="match status" value="1"/>
</dbReference>
<dbReference type="InterPro" id="IPR015421">
    <property type="entry name" value="PyrdxlP-dep_Trfase_major"/>
</dbReference>
<keyword evidence="9" id="KW-1185">Reference proteome</keyword>
<dbReference type="GO" id="GO:0030170">
    <property type="term" value="F:pyridoxal phosphate binding"/>
    <property type="evidence" value="ECO:0007669"/>
    <property type="project" value="InterPro"/>
</dbReference>
<dbReference type="FunFam" id="3.40.640.10:FF:000013">
    <property type="entry name" value="4-aminobutyrate aminotransferase"/>
    <property type="match status" value="1"/>
</dbReference>
<evidence type="ECO:0000256" key="7">
    <source>
        <dbReference type="SAM" id="MobiDB-lite"/>
    </source>
</evidence>
<dbReference type="InterPro" id="IPR050103">
    <property type="entry name" value="Class-III_PLP-dep_AT"/>
</dbReference>
<dbReference type="STRING" id="633194.SAMN05421759_11210"/>
<dbReference type="CDD" id="cd00610">
    <property type="entry name" value="OAT_like"/>
    <property type="match status" value="1"/>
</dbReference>
<evidence type="ECO:0000313" key="8">
    <source>
        <dbReference type="EMBL" id="SIT04567.1"/>
    </source>
</evidence>
<comment type="cofactor">
    <cofactor evidence="1">
        <name>pyridoxal 5'-phosphate</name>
        <dbReference type="ChEBI" id="CHEBI:597326"/>
    </cofactor>
</comment>
<dbReference type="GO" id="GO:0042802">
    <property type="term" value="F:identical protein binding"/>
    <property type="evidence" value="ECO:0007669"/>
    <property type="project" value="TreeGrafter"/>
</dbReference>
<dbReference type="InterPro" id="IPR015424">
    <property type="entry name" value="PyrdxlP-dep_Trfase"/>
</dbReference>
<reference evidence="9" key="1">
    <citation type="submission" date="2017-01" db="EMBL/GenBank/DDBJ databases">
        <authorList>
            <person name="Varghese N."/>
            <person name="Submissions S."/>
        </authorList>
    </citation>
    <scope>NUCLEOTIDE SEQUENCE [LARGE SCALE GENOMIC DNA]</scope>
    <source>
        <strain evidence="9">DSM 29430</strain>
    </source>
</reference>
<dbReference type="Pfam" id="PF00202">
    <property type="entry name" value="Aminotran_3"/>
    <property type="match status" value="1"/>
</dbReference>
<evidence type="ECO:0000256" key="4">
    <source>
        <dbReference type="ARBA" id="ARBA00022679"/>
    </source>
</evidence>
<keyword evidence="3 8" id="KW-0032">Aminotransferase</keyword>
<dbReference type="PANTHER" id="PTHR11986:SF58">
    <property type="entry name" value="LEUCINE_METHIONINE RACEMASE"/>
    <property type="match status" value="1"/>
</dbReference>
<evidence type="ECO:0000313" key="9">
    <source>
        <dbReference type="Proteomes" id="UP000186684"/>
    </source>
</evidence>
<protein>
    <submittedName>
        <fullName evidence="8">4-aminobutyrate aminotransferase / (S)-3-amino-2-methylpropionate transaminase</fullName>
    </submittedName>
</protein>
<dbReference type="Proteomes" id="UP000186684">
    <property type="component" value="Unassembled WGS sequence"/>
</dbReference>
<keyword evidence="5 6" id="KW-0663">Pyridoxal phosphate</keyword>
<dbReference type="PANTHER" id="PTHR11986">
    <property type="entry name" value="AMINOTRANSFERASE CLASS III"/>
    <property type="match status" value="1"/>
</dbReference>
<evidence type="ECO:0000256" key="2">
    <source>
        <dbReference type="ARBA" id="ARBA00008954"/>
    </source>
</evidence>
<feature type="compositionally biased region" description="Basic residues" evidence="7">
    <location>
        <begin position="1"/>
        <end position="10"/>
    </location>
</feature>
<dbReference type="Gene3D" id="3.90.1150.10">
    <property type="entry name" value="Aspartate Aminotransferase, domain 1"/>
    <property type="match status" value="1"/>
</dbReference>
<dbReference type="InterPro" id="IPR004632">
    <property type="entry name" value="4NH2But_aminotransferase_bac"/>
</dbReference>
<name>A0A1N7P1Y6_9RHOB</name>
<evidence type="ECO:0000256" key="1">
    <source>
        <dbReference type="ARBA" id="ARBA00001933"/>
    </source>
</evidence>
<dbReference type="GO" id="GO:0009448">
    <property type="term" value="P:gamma-aminobutyric acid metabolic process"/>
    <property type="evidence" value="ECO:0007669"/>
    <property type="project" value="InterPro"/>
</dbReference>
<dbReference type="InterPro" id="IPR049704">
    <property type="entry name" value="Aminotrans_3_PPA_site"/>
</dbReference>
<dbReference type="NCBIfam" id="TIGR00700">
    <property type="entry name" value="GABAtrnsam"/>
    <property type="match status" value="1"/>
</dbReference>
<keyword evidence="4 8" id="KW-0808">Transferase</keyword>
<dbReference type="EMBL" id="FTOQ01000012">
    <property type="protein sequence ID" value="SIT04567.1"/>
    <property type="molecule type" value="Genomic_DNA"/>
</dbReference>
<gene>
    <name evidence="8" type="ORF">SAMN05421759_11210</name>
</gene>
<sequence length="493" mass="51278">MTKTTRKTTRSKAQTAKTTKAAKTEAKTETAAPVRQANIAETAMSTALASASAQVASATTNAALLARKNAAVPRGVASAAPVFAAHAENAELWDVEGNRYIDFAGGIAVLNTGHRHPGVIAAAKAQEDRYTHTSFQVVPYEPYVALAEKLNALAPGDFAKKSLLVTTGAEAVENAVKIARAHTGRPGVIAFSGGYHGRTLLTLGMTGKIAPYKKDVGPFPSDIFRAPFPDARNGVTVEDALKGLETLMLTDADPSRIAAMIIEPVLGEGGYVPVPAEMLQALRAICDKHGILLIADEIQAGFGRTGTWFAIEHSGVVPDLITVAKSMAGGYPVAGVIGRAEVMDAPIPGGLGGTYGGNPVACAAALAAIEAIEAEGLLARSTQLGETFRARFAEIGARTAPYRMWDIRGLGAMLAVEFVTDFDMATPDAAFTKSVIAHALKRGLILLSCGMHGNALRIMVPLTASDAIIEEGLAMFEAALADAIAAEHAIAAE</sequence>